<evidence type="ECO:0000259" key="1">
    <source>
        <dbReference type="Pfam" id="PF25210"/>
    </source>
</evidence>
<dbReference type="AlphaFoldDB" id="A0A3P6BLP0"/>
<dbReference type="Gene3D" id="2.120.10.80">
    <property type="entry name" value="Kelch-type beta propeller"/>
    <property type="match status" value="1"/>
</dbReference>
<evidence type="ECO:0000313" key="2">
    <source>
        <dbReference type="EMBL" id="VDD06463.1"/>
    </source>
</evidence>
<gene>
    <name evidence="2" type="ORF">BOLC4T23023H</name>
</gene>
<dbReference type="InterPro" id="IPR057499">
    <property type="entry name" value="Kelch_FKB95"/>
</dbReference>
<dbReference type="SUPFAM" id="SSF117281">
    <property type="entry name" value="Kelch motif"/>
    <property type="match status" value="1"/>
</dbReference>
<proteinExistence type="predicted"/>
<sequence>MNVSVAGVIDGKIYVTGYTKIPWDTSAKMVMAVFNTETQIWESATETMIGRPYGCVVMAGKMYTRDARNSFFYDPKESKWETGKRLNMFKWEGGWVLRAYDPRKSRWVVVKDLERLVAEGRFSESYYTGSCDGKLVLYPVCADFTGKEAPPGKK</sequence>
<feature type="domain" description="FKB95-like N-terminal Kelch" evidence="1">
    <location>
        <begin position="3"/>
        <end position="138"/>
    </location>
</feature>
<dbReference type="Pfam" id="PF25210">
    <property type="entry name" value="Kelch_FKB95"/>
    <property type="match status" value="1"/>
</dbReference>
<reference evidence="2" key="1">
    <citation type="submission" date="2018-11" db="EMBL/GenBank/DDBJ databases">
        <authorList>
            <consortium name="Genoscope - CEA"/>
            <person name="William W."/>
        </authorList>
    </citation>
    <scope>NUCLEOTIDE SEQUENCE</scope>
</reference>
<organism evidence="2">
    <name type="scientific">Brassica oleracea</name>
    <name type="common">Wild cabbage</name>
    <dbReference type="NCBI Taxonomy" id="3712"/>
    <lineage>
        <taxon>Eukaryota</taxon>
        <taxon>Viridiplantae</taxon>
        <taxon>Streptophyta</taxon>
        <taxon>Embryophyta</taxon>
        <taxon>Tracheophyta</taxon>
        <taxon>Spermatophyta</taxon>
        <taxon>Magnoliopsida</taxon>
        <taxon>eudicotyledons</taxon>
        <taxon>Gunneridae</taxon>
        <taxon>Pentapetalae</taxon>
        <taxon>rosids</taxon>
        <taxon>malvids</taxon>
        <taxon>Brassicales</taxon>
        <taxon>Brassicaceae</taxon>
        <taxon>Brassiceae</taxon>
        <taxon>Brassica</taxon>
    </lineage>
</organism>
<accession>A0A3P6BLP0</accession>
<dbReference type="InterPro" id="IPR015915">
    <property type="entry name" value="Kelch-typ_b-propeller"/>
</dbReference>
<name>A0A3P6BLP0_BRAOL</name>
<dbReference type="EMBL" id="LR031873">
    <property type="protein sequence ID" value="VDD06463.1"/>
    <property type="molecule type" value="Genomic_DNA"/>
</dbReference>
<dbReference type="PANTHER" id="PTHR24414">
    <property type="entry name" value="F-BOX/KELCH-REPEAT PROTEIN SKIP4"/>
    <property type="match status" value="1"/>
</dbReference>
<dbReference type="PANTHER" id="PTHR24414:SF123">
    <property type="entry name" value="F-BOX DOMAIN-CONTAINING PROTEIN"/>
    <property type="match status" value="1"/>
</dbReference>
<dbReference type="InterPro" id="IPR050354">
    <property type="entry name" value="F-box/kelch-repeat_ARATH"/>
</dbReference>
<protein>
    <recommendedName>
        <fullName evidence="1">FKB95-like N-terminal Kelch domain-containing protein</fullName>
    </recommendedName>
</protein>